<evidence type="ECO:0000256" key="3">
    <source>
        <dbReference type="ARBA" id="ARBA00022729"/>
    </source>
</evidence>
<evidence type="ECO:0000313" key="7">
    <source>
        <dbReference type="Proteomes" id="UP000528322"/>
    </source>
</evidence>
<feature type="domain" description="PBP" evidence="5">
    <location>
        <begin position="42"/>
        <end position="296"/>
    </location>
</feature>
<feature type="signal peptide" evidence="4">
    <location>
        <begin position="1"/>
        <end position="26"/>
    </location>
</feature>
<dbReference type="Gene3D" id="3.40.190.10">
    <property type="entry name" value="Periplasmic binding protein-like II"/>
    <property type="match status" value="2"/>
</dbReference>
<accession>A0A7W8DG49</accession>
<dbReference type="EMBL" id="JACHID010000002">
    <property type="protein sequence ID" value="MBB5021062.1"/>
    <property type="molecule type" value="Genomic_DNA"/>
</dbReference>
<dbReference type="RefSeq" id="WP_183729047.1">
    <property type="nucleotide sequence ID" value="NZ_JACHID010000002.1"/>
</dbReference>
<comment type="similarity">
    <text evidence="1 4">Belongs to the PstS family.</text>
</comment>
<dbReference type="PANTHER" id="PTHR30570">
    <property type="entry name" value="PERIPLASMIC PHOSPHATE BINDING COMPONENT OF PHOSPHATE ABC TRANSPORTER"/>
    <property type="match status" value="1"/>
</dbReference>
<dbReference type="InterPro" id="IPR011862">
    <property type="entry name" value="Phos-bd"/>
</dbReference>
<protein>
    <recommendedName>
        <fullName evidence="4">Phosphate-binding protein</fullName>
    </recommendedName>
</protein>
<evidence type="ECO:0000256" key="1">
    <source>
        <dbReference type="ARBA" id="ARBA00008725"/>
    </source>
</evidence>
<dbReference type="InterPro" id="IPR024370">
    <property type="entry name" value="PBP_domain"/>
</dbReference>
<dbReference type="NCBIfam" id="TIGR02136">
    <property type="entry name" value="ptsS_2"/>
    <property type="match status" value="1"/>
</dbReference>
<dbReference type="GO" id="GO:0006817">
    <property type="term" value="P:phosphate ion transport"/>
    <property type="evidence" value="ECO:0007669"/>
    <property type="project" value="UniProtKB-UniRule"/>
</dbReference>
<evidence type="ECO:0000259" key="5">
    <source>
        <dbReference type="Pfam" id="PF12849"/>
    </source>
</evidence>
<keyword evidence="4" id="KW-0592">Phosphate transport</keyword>
<reference evidence="6 7" key="1">
    <citation type="submission" date="2020-08" db="EMBL/GenBank/DDBJ databases">
        <title>Genomic Encyclopedia of Type Strains, Phase IV (KMG-IV): sequencing the most valuable type-strain genomes for metagenomic binning, comparative biology and taxonomic classification.</title>
        <authorList>
            <person name="Goeker M."/>
        </authorList>
    </citation>
    <scope>NUCLEOTIDE SEQUENCE [LARGE SCALE GENOMIC DNA]</scope>
    <source>
        <strain evidence="6 7">DSM 22071</strain>
    </source>
</reference>
<dbReference type="Pfam" id="PF12849">
    <property type="entry name" value="PBP_like_2"/>
    <property type="match status" value="1"/>
</dbReference>
<dbReference type="PANTHER" id="PTHR30570:SF6">
    <property type="entry name" value="PHOSPHATE-BINDING PROTEIN PSTS"/>
    <property type="match status" value="1"/>
</dbReference>
<dbReference type="CDD" id="cd13653">
    <property type="entry name" value="PBP2_phosphate_like_1"/>
    <property type="match status" value="1"/>
</dbReference>
<keyword evidence="3 4" id="KW-0732">Signal</keyword>
<comment type="function">
    <text evidence="4">Involved in the system for phosphate transport across the cytoplasmic membrane.</text>
</comment>
<name>A0A7W8DG49_9BACT</name>
<dbReference type="GO" id="GO:0042301">
    <property type="term" value="F:phosphate ion binding"/>
    <property type="evidence" value="ECO:0007669"/>
    <property type="project" value="UniProtKB-UniRule"/>
</dbReference>
<keyword evidence="2 4" id="KW-0813">Transport</keyword>
<dbReference type="AlphaFoldDB" id="A0A7W8DG49"/>
<evidence type="ECO:0000256" key="4">
    <source>
        <dbReference type="RuleBase" id="RU367119"/>
    </source>
</evidence>
<keyword evidence="7" id="KW-1185">Reference proteome</keyword>
<evidence type="ECO:0000313" key="6">
    <source>
        <dbReference type="EMBL" id="MBB5021062.1"/>
    </source>
</evidence>
<sequence length="325" mass="34933">MKFPRLSKKLAAIMACATVMVGTATANVDPNLPEYRETRGISGNLSSIGSDTLNNLMTLWAEEFQGFYPNVNVQIQGAGTGTAPPALTEGTANFGPMSRGIRDTEQAAFEQRHGYAPTLVPVAIDMIAVFVNKDNPIEGLSIPQVDAIFSSTGRCGLDQDITRWGQVGLSGAWANRDITLYSRNAVSGTYGYFRQHALCDGDFRDSINEQPGSASVVQGVTESINGIGYSGIGYRTSGVRVVPLAREHGGSFAEATAENAASGDYPLARYLYVAVNKHPNRGLAPLEREFLKMVLSKPGQEVVDRDGFVPLPESVAKRIREDIGL</sequence>
<proteinExistence type="inferred from homology"/>
<dbReference type="SUPFAM" id="SSF53850">
    <property type="entry name" value="Periplasmic binding protein-like II"/>
    <property type="match status" value="1"/>
</dbReference>
<gene>
    <name evidence="6" type="ORF">HNR37_000368</name>
</gene>
<organism evidence="6 7">
    <name type="scientific">Desulfurispira natronophila</name>
    <dbReference type="NCBI Taxonomy" id="682562"/>
    <lineage>
        <taxon>Bacteria</taxon>
        <taxon>Pseudomonadati</taxon>
        <taxon>Chrysiogenota</taxon>
        <taxon>Chrysiogenia</taxon>
        <taxon>Chrysiogenales</taxon>
        <taxon>Chrysiogenaceae</taxon>
        <taxon>Desulfurispira</taxon>
    </lineage>
</organism>
<evidence type="ECO:0000256" key="2">
    <source>
        <dbReference type="ARBA" id="ARBA00022448"/>
    </source>
</evidence>
<dbReference type="Proteomes" id="UP000528322">
    <property type="component" value="Unassembled WGS sequence"/>
</dbReference>
<feature type="chain" id="PRO_5031604764" description="Phosphate-binding protein" evidence="4">
    <location>
        <begin position="27"/>
        <end position="325"/>
    </location>
</feature>
<comment type="caution">
    <text evidence="6">The sequence shown here is derived from an EMBL/GenBank/DDBJ whole genome shotgun (WGS) entry which is preliminary data.</text>
</comment>
<dbReference type="InterPro" id="IPR050811">
    <property type="entry name" value="Phosphate_ABC_transporter"/>
</dbReference>